<keyword evidence="3" id="KW-1185">Reference proteome</keyword>
<dbReference type="KEGG" id="tgr:Tgr7_1131"/>
<dbReference type="RefSeq" id="WP_012637701.1">
    <property type="nucleotide sequence ID" value="NC_011901.1"/>
</dbReference>
<evidence type="ECO:0000313" key="3">
    <source>
        <dbReference type="Proteomes" id="UP000002383"/>
    </source>
</evidence>
<dbReference type="Proteomes" id="UP000002383">
    <property type="component" value="Chromosome"/>
</dbReference>
<accession>B8GPQ0</accession>
<proteinExistence type="predicted"/>
<evidence type="ECO:0000313" key="2">
    <source>
        <dbReference type="EMBL" id="ACL72217.1"/>
    </source>
</evidence>
<dbReference type="STRING" id="396588.Tgr7_1131"/>
<reference evidence="2 3" key="1">
    <citation type="journal article" date="2011" name="Stand. Genomic Sci.">
        <title>Complete genome sequence of 'Thioalkalivibrio sulfidophilus' HL-EbGr7.</title>
        <authorList>
            <person name="Muyzer G."/>
            <person name="Sorokin D.Y."/>
            <person name="Mavromatis K."/>
            <person name="Lapidus A."/>
            <person name="Clum A."/>
            <person name="Ivanova N."/>
            <person name="Pati A."/>
            <person name="d'Haeseleer P."/>
            <person name="Woyke T."/>
            <person name="Kyrpides N.C."/>
        </authorList>
    </citation>
    <scope>NUCLEOTIDE SEQUENCE [LARGE SCALE GENOMIC DNA]</scope>
    <source>
        <strain evidence="2 3">HL-EbGR7</strain>
    </source>
</reference>
<feature type="region of interest" description="Disordered" evidence="1">
    <location>
        <begin position="69"/>
        <end position="145"/>
    </location>
</feature>
<gene>
    <name evidence="2" type="ordered locus">Tgr7_1131</name>
</gene>
<organism evidence="2 3">
    <name type="scientific">Thioalkalivibrio sulfidiphilus (strain HL-EbGR7)</name>
    <dbReference type="NCBI Taxonomy" id="396588"/>
    <lineage>
        <taxon>Bacteria</taxon>
        <taxon>Pseudomonadati</taxon>
        <taxon>Pseudomonadota</taxon>
        <taxon>Gammaproteobacteria</taxon>
        <taxon>Chromatiales</taxon>
        <taxon>Ectothiorhodospiraceae</taxon>
        <taxon>Thioalkalivibrio</taxon>
    </lineage>
</organism>
<dbReference type="HOGENOM" id="CLU_1106717_0_0_6"/>
<evidence type="ECO:0008006" key="4">
    <source>
        <dbReference type="Google" id="ProtNLM"/>
    </source>
</evidence>
<sequence>MTKTMFSGGRDAAACFNARSNDTPIAACYCHGIASHPSGTISTTLLRALATGFLGIALLSGCVEEDVANQVSNSDPQTEEAPSQSSPGMTPTPPPSQPEPEPQPDPVPEPITEPDPIPDPEPAPSPEPEPEPEPAPAPAPEPEPEPVVQLNTWYVAVQAIDDLGQESPDSNEASGDLASGSVVTLAWTAPNMTLDGACTFVDSYRIKLGTASGSYSHSVSVNVPSQGLTCTGTGSNNCGSVETCETQLVIP</sequence>
<dbReference type="AlphaFoldDB" id="B8GPQ0"/>
<name>B8GPQ0_THISH</name>
<feature type="compositionally biased region" description="Pro residues" evidence="1">
    <location>
        <begin position="90"/>
        <end position="141"/>
    </location>
</feature>
<feature type="compositionally biased region" description="Polar residues" evidence="1">
    <location>
        <begin position="69"/>
        <end position="89"/>
    </location>
</feature>
<dbReference type="EMBL" id="CP001339">
    <property type="protein sequence ID" value="ACL72217.1"/>
    <property type="molecule type" value="Genomic_DNA"/>
</dbReference>
<evidence type="ECO:0000256" key="1">
    <source>
        <dbReference type="SAM" id="MobiDB-lite"/>
    </source>
</evidence>
<protein>
    <recommendedName>
        <fullName evidence="4">Fibronectin type-III domain-containing protein</fullName>
    </recommendedName>
</protein>